<keyword evidence="3" id="KW-1185">Reference proteome</keyword>
<dbReference type="InterPro" id="IPR043504">
    <property type="entry name" value="Peptidase_S1_PA_chymotrypsin"/>
</dbReference>
<dbReference type="InterPro" id="IPR009003">
    <property type="entry name" value="Peptidase_S1_PA"/>
</dbReference>
<gene>
    <name evidence="2" type="ORF">PYW07_010330</name>
</gene>
<comment type="caution">
    <text evidence="2">The sequence shown here is derived from an EMBL/GenBank/DDBJ whole genome shotgun (WGS) entry which is preliminary data.</text>
</comment>
<dbReference type="AlphaFoldDB" id="A0AAD7YAE5"/>
<organism evidence="2 3">
    <name type="scientific">Mythimna separata</name>
    <name type="common">Oriental armyworm</name>
    <name type="synonym">Pseudaletia separata</name>
    <dbReference type="NCBI Taxonomy" id="271217"/>
    <lineage>
        <taxon>Eukaryota</taxon>
        <taxon>Metazoa</taxon>
        <taxon>Ecdysozoa</taxon>
        <taxon>Arthropoda</taxon>
        <taxon>Hexapoda</taxon>
        <taxon>Insecta</taxon>
        <taxon>Pterygota</taxon>
        <taxon>Neoptera</taxon>
        <taxon>Endopterygota</taxon>
        <taxon>Lepidoptera</taxon>
        <taxon>Glossata</taxon>
        <taxon>Ditrysia</taxon>
        <taxon>Noctuoidea</taxon>
        <taxon>Noctuidae</taxon>
        <taxon>Noctuinae</taxon>
        <taxon>Hadenini</taxon>
        <taxon>Mythimna</taxon>
    </lineage>
</organism>
<protein>
    <recommendedName>
        <fullName evidence="4">Peptidase S1 domain-containing protein</fullName>
    </recommendedName>
</protein>
<evidence type="ECO:0008006" key="4">
    <source>
        <dbReference type="Google" id="ProtNLM"/>
    </source>
</evidence>
<name>A0AAD7YAE5_MYTSE</name>
<dbReference type="EMBL" id="JARGEI010000026">
    <property type="protein sequence ID" value="KAJ8708205.1"/>
    <property type="molecule type" value="Genomic_DNA"/>
</dbReference>
<accession>A0AAD7YAE5</accession>
<sequence>MVQDHEGNLGQSADYSWLGVLHVRIDPEWIATTGIVLIKTKYALAIADDVARIPQHIFKSDSRAMFLPTRDKPWFVDLVSYVTHPEYEISSLNSIAIIELDLDDLEEFPLTPVCLATVKIFSASRYIYLAGFTHENQTLEKVFYKIEHLDEEVCKEFYNRTELSPQMPLPSAQLCGHTPNIESQCIWDNGMTLLSNDFGYLNLIGFGIHGPGCTDPARFIDLFPYFHWINFITGSVGYRRNDQFLPNIKLNEFVPKSKRKGPQNIPVHELFTKGNPRRQDSSILHHYEAYPFDADVLKFHLVKPTKDDKTYLIFPFNEQWAYNETTCELPSVVIYEEVFQVTAVDRLQGSATYKLSLYDTIKKECMCVRLTVNSDSRSEAILSFKEEFNFKEDTYQSGALGDMTPEDVLIQFPYPIMGVPAPLHQPEAINDRGVLTKKVKNYDLYITFKFTGHAELKFEMLAERQVPRTSTSTEPPEPKNSTDESTDDDSDSETRVLRAMTIPVPVPWQPVATSRTDKPEKRTRTKKPTKLNTQKRQVDRTESMFRGSEEYVEARVDEVHETQSEARGEGTPGVVMTAAWLLAAAVIAPYINK</sequence>
<feature type="region of interest" description="Disordered" evidence="1">
    <location>
        <begin position="509"/>
        <end position="541"/>
    </location>
</feature>
<feature type="region of interest" description="Disordered" evidence="1">
    <location>
        <begin position="465"/>
        <end position="494"/>
    </location>
</feature>
<dbReference type="Gene3D" id="2.40.10.10">
    <property type="entry name" value="Trypsin-like serine proteases"/>
    <property type="match status" value="1"/>
</dbReference>
<dbReference type="Proteomes" id="UP001231518">
    <property type="component" value="Chromosome 25"/>
</dbReference>
<reference evidence="2" key="1">
    <citation type="submission" date="2023-03" db="EMBL/GenBank/DDBJ databases">
        <title>Chromosome-level genomes of two armyworms, Mythimna separata and Mythimna loreyi, provide insights into the biosynthesis and reception of sex pheromones.</title>
        <authorList>
            <person name="Zhao H."/>
        </authorList>
    </citation>
    <scope>NUCLEOTIDE SEQUENCE</scope>
    <source>
        <strain evidence="2">BeijingLab</strain>
        <tissue evidence="2">Pupa</tissue>
    </source>
</reference>
<dbReference type="SUPFAM" id="SSF50494">
    <property type="entry name" value="Trypsin-like serine proteases"/>
    <property type="match status" value="1"/>
</dbReference>
<evidence type="ECO:0000313" key="3">
    <source>
        <dbReference type="Proteomes" id="UP001231518"/>
    </source>
</evidence>
<evidence type="ECO:0000313" key="2">
    <source>
        <dbReference type="EMBL" id="KAJ8708205.1"/>
    </source>
</evidence>
<evidence type="ECO:0000256" key="1">
    <source>
        <dbReference type="SAM" id="MobiDB-lite"/>
    </source>
</evidence>
<proteinExistence type="predicted"/>